<dbReference type="InterPro" id="IPR006352">
    <property type="entry name" value="GlmM_bact"/>
</dbReference>
<dbReference type="InterPro" id="IPR005843">
    <property type="entry name" value="A-D-PHexomutase_C"/>
</dbReference>
<keyword evidence="4 8" id="KW-0460">Magnesium</keyword>
<feature type="modified residue" description="Phosphoserine" evidence="8">
    <location>
        <position position="100"/>
    </location>
</feature>
<dbReference type="EMBL" id="DTDV01000012">
    <property type="protein sequence ID" value="HGK23609.1"/>
    <property type="molecule type" value="Genomic_DNA"/>
</dbReference>
<evidence type="ECO:0000259" key="12">
    <source>
        <dbReference type="Pfam" id="PF02878"/>
    </source>
</evidence>
<evidence type="ECO:0000256" key="8">
    <source>
        <dbReference type="HAMAP-Rule" id="MF_01554"/>
    </source>
</evidence>
<dbReference type="InterPro" id="IPR005845">
    <property type="entry name" value="A-D-PHexomutase_a/b/a-II"/>
</dbReference>
<dbReference type="InterPro" id="IPR005841">
    <property type="entry name" value="Alpha-D-phosphohexomutase_SF"/>
</dbReference>
<evidence type="ECO:0000256" key="9">
    <source>
        <dbReference type="RuleBase" id="RU004326"/>
    </source>
</evidence>
<dbReference type="InterPro" id="IPR036900">
    <property type="entry name" value="A-D-PHexomutase_C_sf"/>
</dbReference>
<dbReference type="EC" id="5.4.2.10" evidence="6 8"/>
<dbReference type="GO" id="GO:0000287">
    <property type="term" value="F:magnesium ion binding"/>
    <property type="evidence" value="ECO:0007669"/>
    <property type="project" value="UniProtKB-UniRule"/>
</dbReference>
<name>A0A7V3ZIH7_DICTH</name>
<evidence type="ECO:0000259" key="11">
    <source>
        <dbReference type="Pfam" id="PF00408"/>
    </source>
</evidence>
<evidence type="ECO:0000256" key="2">
    <source>
        <dbReference type="ARBA" id="ARBA00022553"/>
    </source>
</evidence>
<dbReference type="GO" id="GO:0009252">
    <property type="term" value="P:peptidoglycan biosynthetic process"/>
    <property type="evidence" value="ECO:0007669"/>
    <property type="project" value="TreeGrafter"/>
</dbReference>
<gene>
    <name evidence="8 15" type="primary">glmM</name>
    <name evidence="15" type="ORF">ENU78_04050</name>
</gene>
<feature type="domain" description="Alpha-D-phosphohexomutase alpha/beta/alpha" evidence="13">
    <location>
        <begin position="158"/>
        <end position="252"/>
    </location>
</feature>
<dbReference type="GO" id="GO:0005975">
    <property type="term" value="P:carbohydrate metabolic process"/>
    <property type="evidence" value="ECO:0007669"/>
    <property type="project" value="InterPro"/>
</dbReference>
<evidence type="ECO:0000256" key="10">
    <source>
        <dbReference type="RuleBase" id="RU004327"/>
    </source>
</evidence>
<evidence type="ECO:0000256" key="5">
    <source>
        <dbReference type="ARBA" id="ARBA00023235"/>
    </source>
</evidence>
<feature type="domain" description="Alpha-D-phosphohexomutase alpha/beta/alpha" evidence="12">
    <location>
        <begin position="3"/>
        <end position="136"/>
    </location>
</feature>
<feature type="binding site" description="via phosphate group" evidence="8">
    <location>
        <position position="100"/>
    </location>
    <ligand>
        <name>Mg(2+)</name>
        <dbReference type="ChEBI" id="CHEBI:18420"/>
    </ligand>
</feature>
<evidence type="ECO:0000256" key="7">
    <source>
        <dbReference type="ARBA" id="ARBA00068193"/>
    </source>
</evidence>
<dbReference type="Pfam" id="PF00408">
    <property type="entry name" value="PGM_PMM_IV"/>
    <property type="match status" value="1"/>
</dbReference>
<dbReference type="HAMAP" id="MF_01554_B">
    <property type="entry name" value="GlmM_B"/>
    <property type="match status" value="1"/>
</dbReference>
<feature type="binding site" evidence="8">
    <location>
        <position position="241"/>
    </location>
    <ligand>
        <name>Mg(2+)</name>
        <dbReference type="ChEBI" id="CHEBI:18420"/>
    </ligand>
</feature>
<dbReference type="GO" id="GO:0004615">
    <property type="term" value="F:phosphomannomutase activity"/>
    <property type="evidence" value="ECO:0007669"/>
    <property type="project" value="TreeGrafter"/>
</dbReference>
<comment type="cofactor">
    <cofactor evidence="8">
        <name>Mg(2+)</name>
        <dbReference type="ChEBI" id="CHEBI:18420"/>
    </cofactor>
    <text evidence="8">Binds 1 Mg(2+) ion per subunit.</text>
</comment>
<dbReference type="FunFam" id="3.40.120.10:FF:000001">
    <property type="entry name" value="Phosphoglucosamine mutase"/>
    <property type="match status" value="1"/>
</dbReference>
<dbReference type="InterPro" id="IPR016066">
    <property type="entry name" value="A-D-PHexomutase_CS"/>
</dbReference>
<comment type="PTM">
    <text evidence="8">Activated by phosphorylation.</text>
</comment>
<dbReference type="PANTHER" id="PTHR42946:SF1">
    <property type="entry name" value="PHOSPHOGLUCOMUTASE (ALPHA-D-GLUCOSE-1,6-BISPHOSPHATE-DEPENDENT)"/>
    <property type="match status" value="1"/>
</dbReference>
<dbReference type="Gene3D" id="3.40.120.10">
    <property type="entry name" value="Alpha-D-Glucose-1,6-Bisphosphate, subunit A, domain 3"/>
    <property type="match status" value="3"/>
</dbReference>
<feature type="domain" description="Alpha-D-phosphohexomutase alpha/beta/alpha" evidence="14">
    <location>
        <begin position="256"/>
        <end position="364"/>
    </location>
</feature>
<evidence type="ECO:0000256" key="6">
    <source>
        <dbReference type="ARBA" id="ARBA00066330"/>
    </source>
</evidence>
<comment type="caution">
    <text evidence="15">The sequence shown here is derived from an EMBL/GenBank/DDBJ whole genome shotgun (WGS) entry which is preliminary data.</text>
</comment>
<dbReference type="InterPro" id="IPR005846">
    <property type="entry name" value="A-D-PHexomutase_a/b/a-III"/>
</dbReference>
<dbReference type="AlphaFoldDB" id="A0A7V3ZIH7"/>
<dbReference type="Pfam" id="PF02879">
    <property type="entry name" value="PGM_PMM_II"/>
    <property type="match status" value="1"/>
</dbReference>
<feature type="active site" description="Phosphoserine intermediate" evidence="8">
    <location>
        <position position="100"/>
    </location>
</feature>
<comment type="similarity">
    <text evidence="1 8 9">Belongs to the phosphohexose mutase family.</text>
</comment>
<evidence type="ECO:0000313" key="15">
    <source>
        <dbReference type="EMBL" id="HGK23609.1"/>
    </source>
</evidence>
<dbReference type="NCBIfam" id="TIGR01455">
    <property type="entry name" value="glmM"/>
    <property type="match status" value="1"/>
</dbReference>
<feature type="binding site" evidence="8">
    <location>
        <position position="243"/>
    </location>
    <ligand>
        <name>Mg(2+)</name>
        <dbReference type="ChEBI" id="CHEBI:18420"/>
    </ligand>
</feature>
<evidence type="ECO:0000259" key="14">
    <source>
        <dbReference type="Pfam" id="PF02880"/>
    </source>
</evidence>
<organism evidence="15">
    <name type="scientific">Dictyoglomus thermophilum</name>
    <dbReference type="NCBI Taxonomy" id="14"/>
    <lineage>
        <taxon>Bacteria</taxon>
        <taxon>Pseudomonadati</taxon>
        <taxon>Dictyoglomota</taxon>
        <taxon>Dictyoglomia</taxon>
        <taxon>Dictyoglomales</taxon>
        <taxon>Dictyoglomaceae</taxon>
        <taxon>Dictyoglomus</taxon>
    </lineage>
</organism>
<comment type="catalytic activity">
    <reaction evidence="8 10">
        <text>alpha-D-glucosamine 1-phosphate = D-glucosamine 6-phosphate</text>
        <dbReference type="Rhea" id="RHEA:23424"/>
        <dbReference type="ChEBI" id="CHEBI:58516"/>
        <dbReference type="ChEBI" id="CHEBI:58725"/>
        <dbReference type="EC" id="5.4.2.10"/>
    </reaction>
</comment>
<keyword evidence="2 8" id="KW-0597">Phosphoprotein</keyword>
<dbReference type="InterPro" id="IPR050060">
    <property type="entry name" value="Phosphoglucosamine_mutase"/>
</dbReference>
<feature type="binding site" evidence="8">
    <location>
        <position position="239"/>
    </location>
    <ligand>
        <name>Mg(2+)</name>
        <dbReference type="ChEBI" id="CHEBI:18420"/>
    </ligand>
</feature>
<dbReference type="SUPFAM" id="SSF53738">
    <property type="entry name" value="Phosphoglucomutase, first 3 domains"/>
    <property type="match status" value="3"/>
</dbReference>
<keyword evidence="3 8" id="KW-0479">Metal-binding</keyword>
<dbReference type="InterPro" id="IPR005844">
    <property type="entry name" value="A-D-PHexomutase_a/b/a-I"/>
</dbReference>
<comment type="function">
    <text evidence="8 10">Catalyzes the conversion of glucosamine-6-phosphate to glucosamine-1-phosphate.</text>
</comment>
<keyword evidence="5 8" id="KW-0413">Isomerase</keyword>
<dbReference type="GO" id="GO:0008966">
    <property type="term" value="F:phosphoglucosamine mutase activity"/>
    <property type="evidence" value="ECO:0007669"/>
    <property type="project" value="UniProtKB-UniRule"/>
</dbReference>
<evidence type="ECO:0000256" key="3">
    <source>
        <dbReference type="ARBA" id="ARBA00022723"/>
    </source>
</evidence>
<dbReference type="GO" id="GO:0005829">
    <property type="term" value="C:cytosol"/>
    <property type="evidence" value="ECO:0007669"/>
    <property type="project" value="TreeGrafter"/>
</dbReference>
<dbReference type="PROSITE" id="PS00710">
    <property type="entry name" value="PGM_PMM"/>
    <property type="match status" value="1"/>
</dbReference>
<evidence type="ECO:0000259" key="13">
    <source>
        <dbReference type="Pfam" id="PF02879"/>
    </source>
</evidence>
<dbReference type="PANTHER" id="PTHR42946">
    <property type="entry name" value="PHOSPHOHEXOSE MUTASE"/>
    <property type="match status" value="1"/>
</dbReference>
<proteinExistence type="inferred from homology"/>
<dbReference type="GO" id="GO:0006048">
    <property type="term" value="P:UDP-N-acetylglucosamine biosynthetic process"/>
    <property type="evidence" value="ECO:0007669"/>
    <property type="project" value="TreeGrafter"/>
</dbReference>
<dbReference type="Pfam" id="PF02880">
    <property type="entry name" value="PGM_PMM_III"/>
    <property type="match status" value="1"/>
</dbReference>
<dbReference type="CDD" id="cd05802">
    <property type="entry name" value="GlmM"/>
    <property type="match status" value="1"/>
</dbReference>
<accession>A0A7V3ZIH7</accession>
<dbReference type="InterPro" id="IPR016055">
    <property type="entry name" value="A-D-PHexomutase_a/b/a-I/II/III"/>
</dbReference>
<dbReference type="SUPFAM" id="SSF55957">
    <property type="entry name" value="Phosphoglucomutase, C-terminal domain"/>
    <property type="match status" value="1"/>
</dbReference>
<feature type="domain" description="Alpha-D-phosphohexomutase C-terminal" evidence="11">
    <location>
        <begin position="389"/>
        <end position="437"/>
    </location>
</feature>
<evidence type="ECO:0000256" key="4">
    <source>
        <dbReference type="ARBA" id="ARBA00022842"/>
    </source>
</evidence>
<dbReference type="Gene3D" id="3.30.310.50">
    <property type="entry name" value="Alpha-D-phosphohexomutase, C-terminal domain"/>
    <property type="match status" value="1"/>
</dbReference>
<dbReference type="Pfam" id="PF02878">
    <property type="entry name" value="PGM_PMM_I"/>
    <property type="match status" value="1"/>
</dbReference>
<reference evidence="15" key="1">
    <citation type="journal article" date="2020" name="mSystems">
        <title>Genome- and Community-Level Interaction Insights into Carbon Utilization and Element Cycling Functions of Hydrothermarchaeota in Hydrothermal Sediment.</title>
        <authorList>
            <person name="Zhou Z."/>
            <person name="Liu Y."/>
            <person name="Xu W."/>
            <person name="Pan J."/>
            <person name="Luo Z.H."/>
            <person name="Li M."/>
        </authorList>
    </citation>
    <scope>NUCLEOTIDE SEQUENCE [LARGE SCALE GENOMIC DNA]</scope>
    <source>
        <strain evidence="15">SpSt-70</strain>
    </source>
</reference>
<dbReference type="PRINTS" id="PR00509">
    <property type="entry name" value="PGMPMM"/>
</dbReference>
<protein>
    <recommendedName>
        <fullName evidence="7 8">Phosphoglucosamine mutase</fullName>
        <ecNumber evidence="6 8">5.4.2.10</ecNumber>
    </recommendedName>
</protein>
<evidence type="ECO:0000256" key="1">
    <source>
        <dbReference type="ARBA" id="ARBA00010231"/>
    </source>
</evidence>
<dbReference type="FunFam" id="3.40.120.10:FF:000002">
    <property type="entry name" value="Phosphoglucosamine mutase"/>
    <property type="match status" value="1"/>
</dbReference>
<sequence length="458" mass="51429">MRKFFGTDGIRGIVNEILTPELAYKLSRAIIGYFKDVKKKKVIIGNDTRNSKDMLKSALIAGFTSGGMDILDVGVVSTPSLSYLVKKYDDVLLGIMISASHNPVEYNGIKIFKSDGFKLEDNVEATIEEYILREDDYFRASPREIGVIYNFTQALEDYKNYLKEIIGEDFRGYKIMLDCAFGSLSEIAPTVFKELGAEVIAYNTNYNGININDNCGAVYPEIGRNLFLKSGAHIGFTYDGDGDRVIAFSEDGEIVDGDVLIGIFAKYLKERGLLRGNKIVGTVMTNLGLEEYLKRLGIGLIRAKVGDRYVLEEILKNNLNLGGETSGHIILFDYMPTGDGLLTSLFLLKILKERGIKLSDLAKEIRIFPQVHEKIHIKDIYITEEDEKEFRGIAEEVINGKNIRYIVRKSGTEPVIRITVEGDVPKEDLTNIALEIKNRIIDFLRRSKRQDLPSKGVS</sequence>